<dbReference type="OrthoDB" id="9804290at2"/>
<evidence type="ECO:0000256" key="16">
    <source>
        <dbReference type="PIRSR" id="PIRSR606309-2"/>
    </source>
</evidence>
<dbReference type="CDD" id="cd06131">
    <property type="entry name" value="DNA_pol_III_epsilon_Ecoli_like"/>
    <property type="match status" value="1"/>
</dbReference>
<dbReference type="NCBIfam" id="TIGR00573">
    <property type="entry name" value="dnaq"/>
    <property type="match status" value="1"/>
</dbReference>
<evidence type="ECO:0000256" key="6">
    <source>
        <dbReference type="ARBA" id="ARBA00022705"/>
    </source>
</evidence>
<reference evidence="21" key="1">
    <citation type="submission" date="2016-10" db="EMBL/GenBank/DDBJ databases">
        <authorList>
            <person name="Varghese N."/>
            <person name="Submissions S."/>
        </authorList>
    </citation>
    <scope>NUCLEOTIDE SEQUENCE [LARGE SCALE GENOMIC DNA]</scope>
    <source>
        <strain evidence="21">DSM 18579</strain>
    </source>
</reference>
<dbReference type="InterPro" id="IPR012337">
    <property type="entry name" value="RNaseH-like_sf"/>
</dbReference>
<evidence type="ECO:0000256" key="10">
    <source>
        <dbReference type="ARBA" id="ARBA00022839"/>
    </source>
</evidence>
<dbReference type="RefSeq" id="WP_093317169.1">
    <property type="nucleotide sequence ID" value="NZ_FOHV01000002.1"/>
</dbReference>
<organism evidence="20 21">
    <name type="scientific">Thorsellia anophelis DSM 18579</name>
    <dbReference type="NCBI Taxonomy" id="1123402"/>
    <lineage>
        <taxon>Bacteria</taxon>
        <taxon>Pseudomonadati</taxon>
        <taxon>Pseudomonadota</taxon>
        <taxon>Gammaproteobacteria</taxon>
        <taxon>Enterobacterales</taxon>
        <taxon>Thorselliaceae</taxon>
        <taxon>Thorsellia</taxon>
    </lineage>
</organism>
<dbReference type="Pfam" id="PF00929">
    <property type="entry name" value="RNase_T"/>
    <property type="match status" value="1"/>
</dbReference>
<dbReference type="GO" id="GO:0008408">
    <property type="term" value="F:3'-5' exonuclease activity"/>
    <property type="evidence" value="ECO:0007669"/>
    <property type="project" value="TreeGrafter"/>
</dbReference>
<feature type="binding site" evidence="17">
    <location>
        <position position="11"/>
    </location>
    <ligand>
        <name>a divalent metal cation</name>
        <dbReference type="ChEBI" id="CHEBI:60240"/>
        <label>1</label>
        <note>catalytic</note>
    </ligand>
</feature>
<feature type="binding site" evidence="16">
    <location>
        <position position="163"/>
    </location>
    <ligand>
        <name>substrate</name>
    </ligand>
</feature>
<feature type="active site" description="Proton acceptor" evidence="15">
    <location>
        <position position="158"/>
    </location>
</feature>
<keyword evidence="4 18" id="KW-0808">Transferase</keyword>
<name>A0A1H9YST0_9GAMM</name>
<evidence type="ECO:0000259" key="19">
    <source>
        <dbReference type="SMART" id="SM00479"/>
    </source>
</evidence>
<keyword evidence="13 17" id="KW-0464">Manganese</keyword>
<evidence type="ECO:0000256" key="15">
    <source>
        <dbReference type="PIRSR" id="PIRSR606309-1"/>
    </source>
</evidence>
<dbReference type="SUPFAM" id="SSF53098">
    <property type="entry name" value="Ribonuclease H-like"/>
    <property type="match status" value="1"/>
</dbReference>
<dbReference type="FunFam" id="3.30.420.10:FF:000012">
    <property type="entry name" value="DNA polymerase III subunit epsilon"/>
    <property type="match status" value="1"/>
</dbReference>
<evidence type="ECO:0000256" key="9">
    <source>
        <dbReference type="ARBA" id="ARBA00022801"/>
    </source>
</evidence>
<keyword evidence="11 17" id="KW-0460">Magnesium</keyword>
<dbReference type="NCBIfam" id="TIGR01406">
    <property type="entry name" value="dnaQ_proteo"/>
    <property type="match status" value="1"/>
</dbReference>
<dbReference type="InterPro" id="IPR006054">
    <property type="entry name" value="DnaQ"/>
</dbReference>
<evidence type="ECO:0000256" key="17">
    <source>
        <dbReference type="PIRSR" id="PIRSR606309-3"/>
    </source>
</evidence>
<dbReference type="EC" id="2.7.7.7" evidence="2 18"/>
<dbReference type="STRING" id="1123402.SAMN02583745_00336"/>
<comment type="subunit">
    <text evidence="18">The DNA polymerase holoenzyme is a complex that contains 10 different types of subunits. These subunits are organized into 3 functionally essential subassemblies: the pol III core, the beta sliding clamp processivity factor and the clamp-loading complex. The pol III core (subunits alpha,epsilon and theta) contains the polymerase and the 3'-5' exonuclease proofreading activities. The polymerase is tethered to the template via the sliding clamp processivity factor. The clamp-loading complex assembles the beta processivity factor onto the primer template and plays a central role in the organization and communication at the replication fork. This complex contains delta, delta', psi and chi, and copies of either or both of two different DnaX proteins, gamma and tau.</text>
</comment>
<dbReference type="GO" id="GO:0045004">
    <property type="term" value="P:DNA replication proofreading"/>
    <property type="evidence" value="ECO:0007669"/>
    <property type="project" value="TreeGrafter"/>
</dbReference>
<comment type="cofactor">
    <cofactor evidence="17">
        <name>Mg(2+)</name>
        <dbReference type="ChEBI" id="CHEBI:18420"/>
    </cofactor>
    <cofactor evidence="17">
        <name>Mn(2+)</name>
        <dbReference type="ChEBI" id="CHEBI:29035"/>
    </cofactor>
    <text evidence="17">Binds 2 divalent metal cations. Magnesium or manganese.</text>
</comment>
<evidence type="ECO:0000256" key="13">
    <source>
        <dbReference type="ARBA" id="ARBA00023211"/>
    </source>
</evidence>
<comment type="function">
    <text evidence="18">DNA polymerase III is a complex, multichain enzyme responsible for most of the replicative synthesis in bacteria. The epsilon subunit contain the editing function and is a proofreading 3'-5' exonuclease.</text>
</comment>
<evidence type="ECO:0000256" key="12">
    <source>
        <dbReference type="ARBA" id="ARBA00022932"/>
    </source>
</evidence>
<proteinExistence type="predicted"/>
<feature type="binding site" evidence="16">
    <location>
        <position position="63"/>
    </location>
    <ligand>
        <name>substrate</name>
    </ligand>
</feature>
<dbReference type="GO" id="GO:0046872">
    <property type="term" value="F:metal ion binding"/>
    <property type="evidence" value="ECO:0007669"/>
    <property type="project" value="UniProtKB-KW"/>
</dbReference>
<feature type="binding site" evidence="16">
    <location>
        <position position="11"/>
    </location>
    <ligand>
        <name>substrate</name>
    </ligand>
</feature>
<accession>A0A1H9YST0</accession>
<evidence type="ECO:0000256" key="18">
    <source>
        <dbReference type="RuleBase" id="RU364087"/>
    </source>
</evidence>
<keyword evidence="7 18" id="KW-0540">Nuclease</keyword>
<sequence length="247" mass="28068">MQSRQIILDTETTGMNKFGVTYEGHRIIEIGAVEVINRRLTGRHFHVYIKPDRLVDFPAFKVHGISDEFLYDKPEFKDIFEEFIDFIKGSELVIHNAPFDVGFMDHEFKLLGQSIKTHDICKVTDSLTLARQLFPGKRNSLDAICSRLGIDNSKRTLHGALLDAQILADVYLTMTGGQTSLSLASLENEETTHSKIQEVRVAIKRAHPLKVVYASTDEIAMHEARLDTVMKKGKSCLWRERNGTIEH</sequence>
<dbReference type="NCBIfam" id="NF004316">
    <property type="entry name" value="PRK05711.1"/>
    <property type="match status" value="1"/>
</dbReference>
<comment type="catalytic activity">
    <reaction evidence="14 18">
        <text>DNA(n) + a 2'-deoxyribonucleoside 5'-triphosphate = DNA(n+1) + diphosphate</text>
        <dbReference type="Rhea" id="RHEA:22508"/>
        <dbReference type="Rhea" id="RHEA-COMP:17339"/>
        <dbReference type="Rhea" id="RHEA-COMP:17340"/>
        <dbReference type="ChEBI" id="CHEBI:33019"/>
        <dbReference type="ChEBI" id="CHEBI:61560"/>
        <dbReference type="ChEBI" id="CHEBI:173112"/>
        <dbReference type="EC" id="2.7.7.7"/>
    </reaction>
</comment>
<dbReference type="InterPro" id="IPR036397">
    <property type="entry name" value="RNaseH_sf"/>
</dbReference>
<keyword evidence="6 18" id="KW-0235">DNA replication</keyword>
<keyword evidence="10 18" id="KW-0269">Exonuclease</keyword>
<evidence type="ECO:0000256" key="7">
    <source>
        <dbReference type="ARBA" id="ARBA00022722"/>
    </source>
</evidence>
<evidence type="ECO:0000256" key="5">
    <source>
        <dbReference type="ARBA" id="ARBA00022695"/>
    </source>
</evidence>
<evidence type="ECO:0000256" key="4">
    <source>
        <dbReference type="ARBA" id="ARBA00022679"/>
    </source>
</evidence>
<keyword evidence="12 18" id="KW-0239">DNA-directed DNA polymerase</keyword>
<dbReference type="PANTHER" id="PTHR30231:SF41">
    <property type="entry name" value="DNA POLYMERASE III SUBUNIT EPSILON"/>
    <property type="match status" value="1"/>
</dbReference>
<keyword evidence="9 18" id="KW-0378">Hydrolase</keyword>
<dbReference type="InterPro" id="IPR013520">
    <property type="entry name" value="Ribonucl_H"/>
</dbReference>
<dbReference type="PANTHER" id="PTHR30231">
    <property type="entry name" value="DNA POLYMERASE III SUBUNIT EPSILON"/>
    <property type="match status" value="1"/>
</dbReference>
<evidence type="ECO:0000256" key="1">
    <source>
        <dbReference type="ARBA" id="ARBA00001936"/>
    </source>
</evidence>
<feature type="domain" description="Exonuclease" evidence="19">
    <location>
        <begin position="4"/>
        <end position="180"/>
    </location>
</feature>
<dbReference type="SMART" id="SM00479">
    <property type="entry name" value="EXOIII"/>
    <property type="match status" value="1"/>
</dbReference>
<evidence type="ECO:0000256" key="14">
    <source>
        <dbReference type="ARBA" id="ARBA00049244"/>
    </source>
</evidence>
<feature type="binding site" evidence="16">
    <location>
        <position position="9"/>
    </location>
    <ligand>
        <name>substrate</name>
    </ligand>
</feature>
<dbReference type="AlphaFoldDB" id="A0A1H9YST0"/>
<evidence type="ECO:0000313" key="21">
    <source>
        <dbReference type="Proteomes" id="UP000242642"/>
    </source>
</evidence>
<comment type="cofactor">
    <cofactor evidence="1 18">
        <name>Mn(2+)</name>
        <dbReference type="ChEBI" id="CHEBI:29035"/>
    </cofactor>
</comment>
<dbReference type="InterPro" id="IPR006309">
    <property type="entry name" value="DnaQ_proteo"/>
</dbReference>
<evidence type="ECO:0000313" key="20">
    <source>
        <dbReference type="EMBL" id="SES72219.1"/>
    </source>
</evidence>
<dbReference type="GO" id="GO:0003887">
    <property type="term" value="F:DNA-directed DNA polymerase activity"/>
    <property type="evidence" value="ECO:0007669"/>
    <property type="project" value="UniProtKB-KW"/>
</dbReference>
<dbReference type="Proteomes" id="UP000242642">
    <property type="component" value="Unassembled WGS sequence"/>
</dbReference>
<feature type="binding site" evidence="17">
    <location>
        <position position="9"/>
    </location>
    <ligand>
        <name>a divalent metal cation</name>
        <dbReference type="ChEBI" id="CHEBI:60240"/>
        <label>1</label>
        <note>catalytic</note>
    </ligand>
</feature>
<evidence type="ECO:0000256" key="11">
    <source>
        <dbReference type="ARBA" id="ARBA00022842"/>
    </source>
</evidence>
<evidence type="ECO:0000256" key="3">
    <source>
        <dbReference type="ARBA" id="ARBA00020352"/>
    </source>
</evidence>
<protein>
    <recommendedName>
        <fullName evidence="3 18">DNA polymerase III subunit epsilon</fullName>
        <ecNumber evidence="2 18">2.7.7.7</ecNumber>
    </recommendedName>
</protein>
<feature type="binding site" evidence="17">
    <location>
        <position position="163"/>
    </location>
    <ligand>
        <name>a divalent metal cation</name>
        <dbReference type="ChEBI" id="CHEBI:60240"/>
        <label>1</label>
        <note>catalytic</note>
    </ligand>
</feature>
<dbReference type="GO" id="GO:0003677">
    <property type="term" value="F:DNA binding"/>
    <property type="evidence" value="ECO:0007669"/>
    <property type="project" value="InterPro"/>
</dbReference>
<evidence type="ECO:0000256" key="2">
    <source>
        <dbReference type="ARBA" id="ARBA00012417"/>
    </source>
</evidence>
<keyword evidence="21" id="KW-1185">Reference proteome</keyword>
<keyword evidence="8 17" id="KW-0479">Metal-binding</keyword>
<gene>
    <name evidence="18" type="primary">dnaQ</name>
    <name evidence="20" type="ORF">SAMN02583745_00336</name>
</gene>
<dbReference type="GO" id="GO:0005829">
    <property type="term" value="C:cytosol"/>
    <property type="evidence" value="ECO:0007669"/>
    <property type="project" value="TreeGrafter"/>
</dbReference>
<dbReference type="Gene3D" id="3.30.420.10">
    <property type="entry name" value="Ribonuclease H-like superfamily/Ribonuclease H"/>
    <property type="match status" value="1"/>
</dbReference>
<dbReference type="EMBL" id="FOHV01000002">
    <property type="protein sequence ID" value="SES72219.1"/>
    <property type="molecule type" value="Genomic_DNA"/>
</dbReference>
<keyword evidence="5 18" id="KW-0548">Nucleotidyltransferase</keyword>
<evidence type="ECO:0000256" key="8">
    <source>
        <dbReference type="ARBA" id="ARBA00022723"/>
    </source>
</evidence>